<comment type="caution">
    <text evidence="1">The sequence shown here is derived from an EMBL/GenBank/DDBJ whole genome shotgun (WGS) entry which is preliminary data.</text>
</comment>
<keyword evidence="2" id="KW-1185">Reference proteome</keyword>
<evidence type="ECO:0000313" key="1">
    <source>
        <dbReference type="EMBL" id="KAK1460883.1"/>
    </source>
</evidence>
<name>A0AAI9UPQ9_9PEZI</name>
<evidence type="ECO:0000313" key="2">
    <source>
        <dbReference type="Proteomes" id="UP001239795"/>
    </source>
</evidence>
<dbReference type="Proteomes" id="UP001239795">
    <property type="component" value="Unassembled WGS sequence"/>
</dbReference>
<organism evidence="1 2">
    <name type="scientific">Colletotrichum melonis</name>
    <dbReference type="NCBI Taxonomy" id="1209925"/>
    <lineage>
        <taxon>Eukaryota</taxon>
        <taxon>Fungi</taxon>
        <taxon>Dikarya</taxon>
        <taxon>Ascomycota</taxon>
        <taxon>Pezizomycotina</taxon>
        <taxon>Sordariomycetes</taxon>
        <taxon>Hypocreomycetidae</taxon>
        <taxon>Glomerellales</taxon>
        <taxon>Glomerellaceae</taxon>
        <taxon>Colletotrichum</taxon>
        <taxon>Colletotrichum acutatum species complex</taxon>
    </lineage>
</organism>
<sequence length="127" mass="14078">MGEERKKENNRRFISCKEAFNLSTTYTIIPNLSTSFQFLEKFRPFTFAPAQKMQFLTIIALLVPLALAETWNLSGTCSNDLTCEIDDQYTSPTLVCGNQNGHFSGDGNAGKTGCVPAGTKCTYVWTC</sequence>
<reference evidence="1 2" key="1">
    <citation type="submission" date="2016-10" db="EMBL/GenBank/DDBJ databases">
        <title>The genome sequence of Colletotrichum fioriniae PJ7.</title>
        <authorList>
            <person name="Baroncelli R."/>
        </authorList>
    </citation>
    <scope>NUCLEOTIDE SEQUENCE [LARGE SCALE GENOMIC DNA]</scope>
    <source>
        <strain evidence="1">Col 31</strain>
    </source>
</reference>
<dbReference type="AlphaFoldDB" id="A0AAI9UPQ9"/>
<accession>A0AAI9UPQ9</accession>
<dbReference type="EMBL" id="MLGG01000012">
    <property type="protein sequence ID" value="KAK1460883.1"/>
    <property type="molecule type" value="Genomic_DNA"/>
</dbReference>
<protein>
    <submittedName>
        <fullName evidence="1">Uncharacterized protein</fullName>
    </submittedName>
</protein>
<proteinExistence type="predicted"/>
<gene>
    <name evidence="1" type="ORF">CMEL01_15180</name>
</gene>